<dbReference type="PANTHER" id="PTHR43798">
    <property type="entry name" value="MONOACYLGLYCEROL LIPASE"/>
    <property type="match status" value="1"/>
</dbReference>
<name>A0ABS2KB01_9GAMM</name>
<comment type="caution">
    <text evidence="2">The sequence shown here is derived from an EMBL/GenBank/DDBJ whole genome shotgun (WGS) entry which is preliminary data.</text>
</comment>
<proteinExistence type="predicted"/>
<organism evidence="2 3">
    <name type="scientific">Dyella mobilis</name>
    <dbReference type="NCBI Taxonomy" id="1849582"/>
    <lineage>
        <taxon>Bacteria</taxon>
        <taxon>Pseudomonadati</taxon>
        <taxon>Pseudomonadota</taxon>
        <taxon>Gammaproteobacteria</taxon>
        <taxon>Lysobacterales</taxon>
        <taxon>Rhodanobacteraceae</taxon>
        <taxon>Dyella</taxon>
    </lineage>
</organism>
<dbReference type="PANTHER" id="PTHR43798:SF33">
    <property type="entry name" value="HYDROLASE, PUTATIVE (AFU_ORTHOLOGUE AFUA_2G14860)-RELATED"/>
    <property type="match status" value="1"/>
</dbReference>
<dbReference type="Pfam" id="PF00561">
    <property type="entry name" value="Abhydrolase_1"/>
    <property type="match status" value="1"/>
</dbReference>
<protein>
    <submittedName>
        <fullName evidence="2">Alpha/beta fold hydrolase</fullName>
    </submittedName>
</protein>
<keyword evidence="2" id="KW-0378">Hydrolase</keyword>
<dbReference type="InterPro" id="IPR029058">
    <property type="entry name" value="AB_hydrolase_fold"/>
</dbReference>
<sequence length="317" mass="33930">MNVAMTALAALILLLATLALLTWWITRQAERQAPPIGQFAEVNGARLHYLDQGSGPAIVALHGVNGNLRDFYRLIDRLAENHRVIAIDRPGCGYSVMLSGPQPPLRAQASLVAALMDRIGVQEATVVGHSLGGALALALALDHSKHVRSLALIAPLSQAKLAVPRLFKAFQMPPALRRLIAYTSVTPVSRLVQKAALTWSFAPDPPCYDYLVQGGGVLSVRPGNFLAAAADIASVRGELLQMVPRYGSLNMPVHIIFGRQDACLDGSIHGERLAESIPHAKLRLIDGGHLITVAAADAVYEMIRQAAREGYSPADDG</sequence>
<evidence type="ECO:0000259" key="1">
    <source>
        <dbReference type="Pfam" id="PF00561"/>
    </source>
</evidence>
<gene>
    <name evidence="2" type="ORF">ISS99_02405</name>
</gene>
<reference evidence="2" key="1">
    <citation type="submission" date="2020-10" db="EMBL/GenBank/DDBJ databases">
        <title>Phylogeny of dyella-like bacteria.</title>
        <authorList>
            <person name="Fu J."/>
        </authorList>
    </citation>
    <scope>NUCLEOTIDE SEQUENCE</scope>
    <source>
        <strain evidence="2">DHON07</strain>
    </source>
</reference>
<dbReference type="RefSeq" id="WP_204629984.1">
    <property type="nucleotide sequence ID" value="NZ_BSOC01000009.1"/>
</dbReference>
<accession>A0ABS2KB01</accession>
<dbReference type="PRINTS" id="PR00111">
    <property type="entry name" value="ABHYDROLASE"/>
</dbReference>
<feature type="domain" description="AB hydrolase-1" evidence="1">
    <location>
        <begin position="56"/>
        <end position="291"/>
    </location>
</feature>
<evidence type="ECO:0000313" key="2">
    <source>
        <dbReference type="EMBL" id="MBM7128361.1"/>
    </source>
</evidence>
<dbReference type="SUPFAM" id="SSF53474">
    <property type="entry name" value="alpha/beta-Hydrolases"/>
    <property type="match status" value="1"/>
</dbReference>
<dbReference type="EMBL" id="JADIKF010000033">
    <property type="protein sequence ID" value="MBM7128361.1"/>
    <property type="molecule type" value="Genomic_DNA"/>
</dbReference>
<keyword evidence="3" id="KW-1185">Reference proteome</keyword>
<dbReference type="Proteomes" id="UP001430193">
    <property type="component" value="Unassembled WGS sequence"/>
</dbReference>
<dbReference type="GO" id="GO:0016787">
    <property type="term" value="F:hydrolase activity"/>
    <property type="evidence" value="ECO:0007669"/>
    <property type="project" value="UniProtKB-KW"/>
</dbReference>
<dbReference type="Gene3D" id="3.40.50.1820">
    <property type="entry name" value="alpha/beta hydrolase"/>
    <property type="match status" value="1"/>
</dbReference>
<dbReference type="InterPro" id="IPR050266">
    <property type="entry name" value="AB_hydrolase_sf"/>
</dbReference>
<evidence type="ECO:0000313" key="3">
    <source>
        <dbReference type="Proteomes" id="UP001430193"/>
    </source>
</evidence>
<dbReference type="InterPro" id="IPR000073">
    <property type="entry name" value="AB_hydrolase_1"/>
</dbReference>